<dbReference type="Gene3D" id="3.30.420.10">
    <property type="entry name" value="Ribonuclease H-like superfamily/Ribonuclease H"/>
    <property type="match status" value="1"/>
</dbReference>
<dbReference type="AlphaFoldDB" id="A0A6A3AQY3"/>
<dbReference type="InterPro" id="IPR036397">
    <property type="entry name" value="RNaseH_sf"/>
</dbReference>
<accession>A0A6A3AQY3</accession>
<dbReference type="InterPro" id="IPR002156">
    <property type="entry name" value="RNaseH_domain"/>
</dbReference>
<dbReference type="PANTHER" id="PTHR33033">
    <property type="entry name" value="POLYNUCLEOTIDYL TRANSFERASE, RIBONUCLEASE H-LIKE SUPERFAMILY PROTEIN-RELATED"/>
    <property type="match status" value="1"/>
</dbReference>
<comment type="caution">
    <text evidence="2">The sequence shown here is derived from an EMBL/GenBank/DDBJ whole genome shotgun (WGS) entry which is preliminary data.</text>
</comment>
<evidence type="ECO:0000313" key="2">
    <source>
        <dbReference type="EMBL" id="KAE8705232.1"/>
    </source>
</evidence>
<dbReference type="PANTHER" id="PTHR33033:SF83">
    <property type="entry name" value="REVERSE TRANSCRIPTASE-LIKE PROTEIN"/>
    <property type="match status" value="1"/>
</dbReference>
<reference evidence="2" key="1">
    <citation type="submission" date="2019-09" db="EMBL/GenBank/DDBJ databases">
        <title>Draft genome information of white flower Hibiscus syriacus.</title>
        <authorList>
            <person name="Kim Y.-M."/>
        </authorList>
    </citation>
    <scope>NUCLEOTIDE SEQUENCE [LARGE SCALE GENOMIC DNA]</scope>
    <source>
        <strain evidence="2">YM2019G1</strain>
    </source>
</reference>
<dbReference type="InterPro" id="IPR012337">
    <property type="entry name" value="RNaseH-like_sf"/>
</dbReference>
<feature type="domain" description="RNase H type-1" evidence="1">
    <location>
        <begin position="72"/>
        <end position="119"/>
    </location>
</feature>
<gene>
    <name evidence="2" type="ORF">F3Y22_tig00110429pilonHSYRG00268</name>
</gene>
<evidence type="ECO:0000259" key="1">
    <source>
        <dbReference type="Pfam" id="PF13456"/>
    </source>
</evidence>
<dbReference type="Pfam" id="PF13456">
    <property type="entry name" value="RVT_3"/>
    <property type="match status" value="1"/>
</dbReference>
<evidence type="ECO:0000313" key="3">
    <source>
        <dbReference type="Proteomes" id="UP000436088"/>
    </source>
</evidence>
<sequence>MIFKNSILDENQLYDLALFRVSSRCKNHWPDSFKSIFYVLLCPLEAYIFEVCRFKPLASAWYPPPKELLKFNVDGAVWGSFGLAGIGGILRDHKGNILDKFSKVAGLLDPSSAELQAILAVCRRLQGSARFSSYRLII</sequence>
<protein>
    <recommendedName>
        <fullName evidence="1">RNase H type-1 domain-containing protein</fullName>
    </recommendedName>
</protein>
<dbReference type="GO" id="GO:0004523">
    <property type="term" value="F:RNA-DNA hybrid ribonuclease activity"/>
    <property type="evidence" value="ECO:0007669"/>
    <property type="project" value="InterPro"/>
</dbReference>
<dbReference type="EMBL" id="VEPZ02000982">
    <property type="protein sequence ID" value="KAE8705232.1"/>
    <property type="molecule type" value="Genomic_DNA"/>
</dbReference>
<keyword evidence="3" id="KW-1185">Reference proteome</keyword>
<dbReference type="Proteomes" id="UP000436088">
    <property type="component" value="Unassembled WGS sequence"/>
</dbReference>
<name>A0A6A3AQY3_HIBSY</name>
<dbReference type="GO" id="GO:0003676">
    <property type="term" value="F:nucleic acid binding"/>
    <property type="evidence" value="ECO:0007669"/>
    <property type="project" value="InterPro"/>
</dbReference>
<organism evidence="2 3">
    <name type="scientific">Hibiscus syriacus</name>
    <name type="common">Rose of Sharon</name>
    <dbReference type="NCBI Taxonomy" id="106335"/>
    <lineage>
        <taxon>Eukaryota</taxon>
        <taxon>Viridiplantae</taxon>
        <taxon>Streptophyta</taxon>
        <taxon>Embryophyta</taxon>
        <taxon>Tracheophyta</taxon>
        <taxon>Spermatophyta</taxon>
        <taxon>Magnoliopsida</taxon>
        <taxon>eudicotyledons</taxon>
        <taxon>Gunneridae</taxon>
        <taxon>Pentapetalae</taxon>
        <taxon>rosids</taxon>
        <taxon>malvids</taxon>
        <taxon>Malvales</taxon>
        <taxon>Malvaceae</taxon>
        <taxon>Malvoideae</taxon>
        <taxon>Hibiscus</taxon>
    </lineage>
</organism>
<proteinExistence type="predicted"/>
<dbReference type="SUPFAM" id="SSF53098">
    <property type="entry name" value="Ribonuclease H-like"/>
    <property type="match status" value="1"/>
</dbReference>